<dbReference type="CDD" id="cd12571">
    <property type="entry name" value="RRM6_RBM19"/>
    <property type="match status" value="1"/>
</dbReference>
<dbReference type="SUPFAM" id="SSF54928">
    <property type="entry name" value="RNA-binding domain, RBD"/>
    <property type="match status" value="4"/>
</dbReference>
<feature type="compositionally biased region" description="Basic and acidic residues" evidence="3">
    <location>
        <begin position="204"/>
        <end position="216"/>
    </location>
</feature>
<feature type="region of interest" description="Disordered" evidence="3">
    <location>
        <begin position="184"/>
        <end position="216"/>
    </location>
</feature>
<dbReference type="InterPro" id="IPR003954">
    <property type="entry name" value="RRM_euk-type"/>
</dbReference>
<gene>
    <name evidence="6" type="primary">LOC106464577</name>
</gene>
<dbReference type="Pfam" id="PF00076">
    <property type="entry name" value="RRM_1"/>
    <property type="match status" value="6"/>
</dbReference>
<feature type="domain" description="RRM" evidence="4">
    <location>
        <begin position="2"/>
        <end position="79"/>
    </location>
</feature>
<feature type="domain" description="RRM" evidence="4">
    <location>
        <begin position="726"/>
        <end position="806"/>
    </location>
</feature>
<feature type="compositionally biased region" description="Acidic residues" evidence="3">
    <location>
        <begin position="610"/>
        <end position="619"/>
    </location>
</feature>
<evidence type="ECO:0000313" key="5">
    <source>
        <dbReference type="Proteomes" id="UP000694941"/>
    </source>
</evidence>
<dbReference type="InterPro" id="IPR012677">
    <property type="entry name" value="Nucleotide-bd_a/b_plait_sf"/>
</dbReference>
<dbReference type="PANTHER" id="PTHR10352">
    <property type="entry name" value="EUKARYOTIC TRANSLATION INITIATION FACTOR 3 SUBUNIT G"/>
    <property type="match status" value="1"/>
</dbReference>
<protein>
    <submittedName>
        <fullName evidence="6">Probable RNA-binding protein 19</fullName>
    </submittedName>
</protein>
<sequence>MSSIIVKNLPKKITAQRLQDEFSIHGQITNLQLKYTKDGVFRQFAFIGFKTEKEALAAKDYFHNTFLDTSKIQVDICTDLGDTHKPRPWSKYSQGSSAFQKKKCAEKLSEDPEFREFLEVHKNRTTKPLWSDDIPTAVKETNENVTSSSVEPDLTEKCGVKAVQETSKGLSDLEYLKTKVVPSAGGDDIETDSGRSSLEDSEEESPKKQDKKGTSHEEFTLKLRGLPYKCKKKHIRDFFKPLKPVSLRLPPKVKGIAYVGFRTEKDMKQGLVKHRGFLDGQRISVVKYNRKEDVEQVISEKQKKNPETEPEESVAESGRIYVRNLTYSVSEEEIENLFSKYGKLTEVHLPIDRFTRKCKGFAFVTFMFPEHAVKAFSELDGKIFQGRLMHLLPGKSKKNLEELKDDVSYKKKKEVQLKATSGSSHNWNSLFLGANAVADVIAEKYNTSKSNLLNTETSDSVAVRMALGETQIVSETRDFLLQNNVQLDAFSQPAAERSKTVILVKNLPANTKPIEMRELFSKFGEVARIVLPPTGITCIVEFQEPAEARAAYQKLAYSKFHHVPLYLEWAPVNTFSVPAKVKKEEELNEEQPEDENKRNHESESNVNPEELADEVEEPDPDTTLFVKNLNFDTTEKTLTEHFQKCGPLHSVSIARKKNVKNPGDMLSMGYGFVQFKHKDSAKEAMKELQHSLLDGHALELKLSHRATQPTPTTSRKKVKVSKQKSTKILIRNIPFQATKKEVQELFSVFGELKAVRLPKKFSGTGTHRGFGFVDFLTKNDAKRAFKALCHSTHLYGRRLVLEWADTDDTEVETLRKRTAEHFHDGPLSKGVKKSSLMAELVG</sequence>
<dbReference type="PROSITE" id="PS50102">
    <property type="entry name" value="RRM"/>
    <property type="match status" value="6"/>
</dbReference>
<evidence type="ECO:0000259" key="4">
    <source>
        <dbReference type="PROSITE" id="PS50102"/>
    </source>
</evidence>
<feature type="compositionally biased region" description="Basic and acidic residues" evidence="3">
    <location>
        <begin position="594"/>
        <end position="603"/>
    </location>
</feature>
<evidence type="ECO:0000256" key="2">
    <source>
        <dbReference type="PROSITE-ProRule" id="PRU00176"/>
    </source>
</evidence>
<feature type="domain" description="RRM" evidence="4">
    <location>
        <begin position="500"/>
        <end position="572"/>
    </location>
</feature>
<dbReference type="InterPro" id="IPR000504">
    <property type="entry name" value="RRM_dom"/>
</dbReference>
<dbReference type="CDD" id="cd12318">
    <property type="entry name" value="RRM5_RBM19_like"/>
    <property type="match status" value="1"/>
</dbReference>
<dbReference type="Proteomes" id="UP000694941">
    <property type="component" value="Unplaced"/>
</dbReference>
<dbReference type="InterPro" id="IPR035979">
    <property type="entry name" value="RBD_domain_sf"/>
</dbReference>
<keyword evidence="5" id="KW-1185">Reference proteome</keyword>
<proteinExistence type="predicted"/>
<name>A0ABM1BE71_LIMPO</name>
<dbReference type="Gene3D" id="3.30.70.330">
    <property type="match status" value="6"/>
</dbReference>
<accession>A0ABM1BE71</accession>
<dbReference type="GeneID" id="106464577"/>
<organism evidence="5 6">
    <name type="scientific">Limulus polyphemus</name>
    <name type="common">Atlantic horseshoe crab</name>
    <dbReference type="NCBI Taxonomy" id="6850"/>
    <lineage>
        <taxon>Eukaryota</taxon>
        <taxon>Metazoa</taxon>
        <taxon>Ecdysozoa</taxon>
        <taxon>Arthropoda</taxon>
        <taxon>Chelicerata</taxon>
        <taxon>Merostomata</taxon>
        <taxon>Xiphosura</taxon>
        <taxon>Limulidae</taxon>
        <taxon>Limulus</taxon>
    </lineage>
</organism>
<evidence type="ECO:0000256" key="3">
    <source>
        <dbReference type="SAM" id="MobiDB-lite"/>
    </source>
</evidence>
<feature type="domain" description="RRM" evidence="4">
    <location>
        <begin position="622"/>
        <end position="705"/>
    </location>
</feature>
<feature type="region of interest" description="Disordered" evidence="3">
    <location>
        <begin position="583"/>
        <end position="619"/>
    </location>
</feature>
<feature type="domain" description="RRM" evidence="4">
    <location>
        <begin position="318"/>
        <end position="396"/>
    </location>
</feature>
<feature type="domain" description="RRM" evidence="4">
    <location>
        <begin position="219"/>
        <end position="299"/>
    </location>
</feature>
<reference evidence="6" key="1">
    <citation type="submission" date="2025-08" db="UniProtKB">
        <authorList>
            <consortium name="RefSeq"/>
        </authorList>
    </citation>
    <scope>IDENTIFICATION</scope>
    <source>
        <tissue evidence="6">Muscle</tissue>
    </source>
</reference>
<keyword evidence="1 2" id="KW-0694">RNA-binding</keyword>
<dbReference type="SMART" id="SM00360">
    <property type="entry name" value="RRM"/>
    <property type="match status" value="6"/>
</dbReference>
<evidence type="ECO:0000256" key="1">
    <source>
        <dbReference type="ARBA" id="ARBA00022884"/>
    </source>
</evidence>
<dbReference type="SMART" id="SM00361">
    <property type="entry name" value="RRM_1"/>
    <property type="match status" value="1"/>
</dbReference>
<dbReference type="InterPro" id="IPR034421">
    <property type="entry name" value="RBM19_RRM6"/>
</dbReference>
<dbReference type="InterPro" id="IPR034423">
    <property type="entry name" value="RBM19_RRM5"/>
</dbReference>
<dbReference type="RefSeq" id="XP_013780183.1">
    <property type="nucleotide sequence ID" value="XM_013924729.2"/>
</dbReference>
<evidence type="ECO:0000313" key="6">
    <source>
        <dbReference type="RefSeq" id="XP_013780183.1"/>
    </source>
</evidence>